<organism evidence="2 3">
    <name type="scientific">Mycobacterium tuberculosis</name>
    <dbReference type="NCBI Taxonomy" id="1773"/>
    <lineage>
        <taxon>Bacteria</taxon>
        <taxon>Bacillati</taxon>
        <taxon>Actinomycetota</taxon>
        <taxon>Actinomycetes</taxon>
        <taxon>Mycobacteriales</taxon>
        <taxon>Mycobacteriaceae</taxon>
        <taxon>Mycobacterium</taxon>
        <taxon>Mycobacterium tuberculosis complex</taxon>
    </lineage>
</organism>
<protein>
    <submittedName>
        <fullName evidence="2">Uncharacterized protein</fullName>
    </submittedName>
</protein>
<gene>
    <name evidence="2" type="ORF">ERS007681_02010</name>
</gene>
<evidence type="ECO:0000313" key="3">
    <source>
        <dbReference type="Proteomes" id="UP000048289"/>
    </source>
</evidence>
<sequence length="177" mass="18624">MRIDLDGPPRGGRKRIHIQRQLAGQPGGAWNVGKLGLFGVGRIRAGLELSEVSIQCGLRRPLAGAVGHHQRRVEGDQAIAHNVGPQRRQHGGIVASGTDPHQTPVRVDSRDTGRIAAGPGEVHADEVHLPRVWRGRGVCAVVSHPSLAPLSEGCALCPSHSDIARAAPGPGVAELSR</sequence>
<dbReference type="AlphaFoldDB" id="A0A654T990"/>
<accession>A0A654T990</accession>
<dbReference type="Proteomes" id="UP000048289">
    <property type="component" value="Unassembled WGS sequence"/>
</dbReference>
<name>A0A654T990_MYCTX</name>
<reference evidence="2 3" key="1">
    <citation type="submission" date="2015-03" db="EMBL/GenBank/DDBJ databases">
        <authorList>
            <consortium name="Pathogen Informatics"/>
        </authorList>
    </citation>
    <scope>NUCLEOTIDE SEQUENCE [LARGE SCALE GENOMIC DNA]</scope>
    <source>
        <strain evidence="2 3">G09901357</strain>
    </source>
</reference>
<evidence type="ECO:0000313" key="2">
    <source>
        <dbReference type="EMBL" id="CFE39626.1"/>
    </source>
</evidence>
<evidence type="ECO:0000256" key="1">
    <source>
        <dbReference type="SAM" id="MobiDB-lite"/>
    </source>
</evidence>
<feature type="region of interest" description="Disordered" evidence="1">
    <location>
        <begin position="86"/>
        <end position="107"/>
    </location>
</feature>
<proteinExistence type="predicted"/>
<dbReference type="EMBL" id="CFOE01000235">
    <property type="protein sequence ID" value="CFE39626.1"/>
    <property type="molecule type" value="Genomic_DNA"/>
</dbReference>